<dbReference type="Proteomes" id="UP000051330">
    <property type="component" value="Unassembled WGS sequence"/>
</dbReference>
<dbReference type="EMBL" id="AZEC01000006">
    <property type="protein sequence ID" value="KRL12733.1"/>
    <property type="molecule type" value="Genomic_DNA"/>
</dbReference>
<reference evidence="2 3" key="1">
    <citation type="journal article" date="2015" name="Genome Announc.">
        <title>Expanding the biotechnology potential of lactobacilli through comparative genomics of 213 strains and associated genera.</title>
        <authorList>
            <person name="Sun Z."/>
            <person name="Harris H.M."/>
            <person name="McCann A."/>
            <person name="Guo C."/>
            <person name="Argimon S."/>
            <person name="Zhang W."/>
            <person name="Yang X."/>
            <person name="Jeffery I.B."/>
            <person name="Cooney J.C."/>
            <person name="Kagawa T.F."/>
            <person name="Liu W."/>
            <person name="Song Y."/>
            <person name="Salvetti E."/>
            <person name="Wrobel A."/>
            <person name="Rasinkangas P."/>
            <person name="Parkhill J."/>
            <person name="Rea M.C."/>
            <person name="O'Sullivan O."/>
            <person name="Ritari J."/>
            <person name="Douillard F.P."/>
            <person name="Paul Ross R."/>
            <person name="Yang R."/>
            <person name="Briner A.E."/>
            <person name="Felis G.E."/>
            <person name="de Vos W.M."/>
            <person name="Barrangou R."/>
            <person name="Klaenhammer T.R."/>
            <person name="Caufield P.W."/>
            <person name="Cui Y."/>
            <person name="Zhang H."/>
            <person name="O'Toole P.W."/>
        </authorList>
    </citation>
    <scope>NUCLEOTIDE SEQUENCE [LARGE SCALE GENOMIC DNA]</scope>
    <source>
        <strain evidence="2 3">DSM 12744</strain>
    </source>
</reference>
<dbReference type="RefSeq" id="WP_057820292.1">
    <property type="nucleotide sequence ID" value="NZ_AZEC01000006.1"/>
</dbReference>
<keyword evidence="3" id="KW-1185">Reference proteome</keyword>
<feature type="transmembrane region" description="Helical" evidence="1">
    <location>
        <begin position="29"/>
        <end position="46"/>
    </location>
</feature>
<keyword evidence="1" id="KW-0472">Membrane</keyword>
<protein>
    <recommendedName>
        <fullName evidence="4">Transglycosylase associated protein</fullName>
    </recommendedName>
</protein>
<feature type="transmembrane region" description="Helical" evidence="1">
    <location>
        <begin position="58"/>
        <end position="79"/>
    </location>
</feature>
<sequence length="88" mass="9579">MILIFCSLIGLVCGALVGAIDKLWRGENLIVLTLSLVFGVLGAVVTDRFIIFGPVIMGLDFLPVFIGGLLFSAFATVMYRQCVRIIEK</sequence>
<evidence type="ECO:0000256" key="1">
    <source>
        <dbReference type="SAM" id="Phobius"/>
    </source>
</evidence>
<dbReference type="STRING" id="1423792.FD09_GL002715"/>
<gene>
    <name evidence="2" type="ORF">FD09_GL002715</name>
</gene>
<evidence type="ECO:0000313" key="2">
    <source>
        <dbReference type="EMBL" id="KRL12733.1"/>
    </source>
</evidence>
<name>A0A0R1MWX2_9LACO</name>
<dbReference type="AlphaFoldDB" id="A0A0R1MWX2"/>
<keyword evidence="1" id="KW-0812">Transmembrane</keyword>
<accession>A0A0R1MWX2</accession>
<dbReference type="PATRIC" id="fig|1423792.3.peg.2779"/>
<evidence type="ECO:0000313" key="3">
    <source>
        <dbReference type="Proteomes" id="UP000051330"/>
    </source>
</evidence>
<proteinExistence type="predicted"/>
<keyword evidence="1" id="KW-1133">Transmembrane helix</keyword>
<organism evidence="2 3">
    <name type="scientific">Schleiferilactobacillus perolens DSM 12744</name>
    <dbReference type="NCBI Taxonomy" id="1423792"/>
    <lineage>
        <taxon>Bacteria</taxon>
        <taxon>Bacillati</taxon>
        <taxon>Bacillota</taxon>
        <taxon>Bacilli</taxon>
        <taxon>Lactobacillales</taxon>
        <taxon>Lactobacillaceae</taxon>
        <taxon>Schleiferilactobacillus</taxon>
    </lineage>
</organism>
<evidence type="ECO:0008006" key="4">
    <source>
        <dbReference type="Google" id="ProtNLM"/>
    </source>
</evidence>
<comment type="caution">
    <text evidence="2">The sequence shown here is derived from an EMBL/GenBank/DDBJ whole genome shotgun (WGS) entry which is preliminary data.</text>
</comment>